<keyword evidence="5" id="KW-1185">Reference proteome</keyword>
<sequence>MSGMWSKDRTRDHVVGDPASRTRHPLVRDRGAPPGREAGPSPRRGRRGGARTRPPGPITAFLLAALTAAAACAPPAPLVEDTRSTSGTPADLVGPPLPVDEFPDQVGRACGTWADLSWPVNDQAVDHPAGGGLVIRGGNQYHNYGEDLPLDGSYREYDVNPRPPGERRDAERLVRDRDTHEVWYTADHYESFRLISGGCG</sequence>
<comment type="caution">
    <text evidence="4">The sequence shown here is derived from an EMBL/GenBank/DDBJ whole genome shotgun (WGS) entry which is preliminary data.</text>
</comment>
<evidence type="ECO:0000313" key="5">
    <source>
        <dbReference type="Proteomes" id="UP000791080"/>
    </source>
</evidence>
<proteinExistence type="predicted"/>
<name>A0ABT1JPR1_ACTCY</name>
<reference evidence="4 5" key="1">
    <citation type="submission" date="2022-06" db="EMBL/GenBank/DDBJ databases">
        <title>Genomic Encyclopedia of Type Strains, Phase I: the one thousand microbial genomes (KMG-I) project.</title>
        <authorList>
            <person name="Kyrpides N."/>
        </authorList>
    </citation>
    <scope>NUCLEOTIDE SEQUENCE [LARGE SCALE GENOMIC DNA]</scope>
    <source>
        <strain evidence="4 5">DSM 43889</strain>
    </source>
</reference>
<dbReference type="Gene3D" id="3.10.450.30">
    <property type="entry name" value="Microbial ribonucleases"/>
    <property type="match status" value="1"/>
</dbReference>
<evidence type="ECO:0000256" key="2">
    <source>
        <dbReference type="ARBA" id="ARBA00022801"/>
    </source>
</evidence>
<dbReference type="SUPFAM" id="SSF53933">
    <property type="entry name" value="Microbial ribonucleases"/>
    <property type="match status" value="1"/>
</dbReference>
<evidence type="ECO:0000256" key="1">
    <source>
        <dbReference type="ARBA" id="ARBA00022722"/>
    </source>
</evidence>
<evidence type="ECO:0000256" key="3">
    <source>
        <dbReference type="SAM" id="MobiDB-lite"/>
    </source>
</evidence>
<dbReference type="InterPro" id="IPR016191">
    <property type="entry name" value="Ribonuclease/ribotoxin"/>
</dbReference>
<feature type="region of interest" description="Disordered" evidence="3">
    <location>
        <begin position="1"/>
        <end position="56"/>
    </location>
</feature>
<keyword evidence="1" id="KW-0540">Nuclease</keyword>
<dbReference type="InterPro" id="IPR000026">
    <property type="entry name" value="N1-like"/>
</dbReference>
<gene>
    <name evidence="4" type="ORF">G443_004790</name>
</gene>
<protein>
    <submittedName>
        <fullName evidence="4">Guanyl-specific ribonuclease Sa</fullName>
    </submittedName>
</protein>
<evidence type="ECO:0000313" key="4">
    <source>
        <dbReference type="EMBL" id="MCP2334520.1"/>
    </source>
</evidence>
<dbReference type="EMBL" id="AUBJ02000001">
    <property type="protein sequence ID" value="MCP2334520.1"/>
    <property type="molecule type" value="Genomic_DNA"/>
</dbReference>
<feature type="region of interest" description="Disordered" evidence="3">
    <location>
        <begin position="78"/>
        <end position="98"/>
    </location>
</feature>
<feature type="compositionally biased region" description="Low complexity" evidence="3">
    <location>
        <begin position="32"/>
        <end position="42"/>
    </location>
</feature>
<keyword evidence="2" id="KW-0378">Hydrolase</keyword>
<organism evidence="4 5">
    <name type="scientific">Actinoalloteichus caeruleus DSM 43889</name>
    <dbReference type="NCBI Taxonomy" id="1120930"/>
    <lineage>
        <taxon>Bacteria</taxon>
        <taxon>Bacillati</taxon>
        <taxon>Actinomycetota</taxon>
        <taxon>Actinomycetes</taxon>
        <taxon>Pseudonocardiales</taxon>
        <taxon>Pseudonocardiaceae</taxon>
        <taxon>Actinoalloteichus</taxon>
        <taxon>Actinoalloteichus cyanogriseus</taxon>
    </lineage>
</organism>
<accession>A0ABT1JPR1</accession>
<dbReference type="Proteomes" id="UP000791080">
    <property type="component" value="Unassembled WGS sequence"/>
</dbReference>
<dbReference type="Pfam" id="PF00545">
    <property type="entry name" value="Ribonuclease"/>
    <property type="match status" value="1"/>
</dbReference>
<feature type="compositionally biased region" description="Basic and acidic residues" evidence="3">
    <location>
        <begin position="1"/>
        <end position="15"/>
    </location>
</feature>